<evidence type="ECO:0000256" key="1">
    <source>
        <dbReference type="SAM" id="MobiDB-lite"/>
    </source>
</evidence>
<feature type="non-terminal residue" evidence="2">
    <location>
        <position position="746"/>
    </location>
</feature>
<dbReference type="AlphaFoldDB" id="U6M7I0"/>
<reference evidence="2" key="1">
    <citation type="submission" date="2013-10" db="EMBL/GenBank/DDBJ databases">
        <title>Genomic analysis of the causative agents of coccidiosis in chickens.</title>
        <authorList>
            <person name="Reid A.J."/>
            <person name="Blake D."/>
            <person name="Billington K."/>
            <person name="Browne H."/>
            <person name="Dunn M."/>
            <person name="Hung S."/>
            <person name="Kawahara F."/>
            <person name="Miranda-Saavedra D."/>
            <person name="Mourier T."/>
            <person name="Nagra H."/>
            <person name="Otto T.D."/>
            <person name="Rawlings N."/>
            <person name="Sanchez A."/>
            <person name="Sanders M."/>
            <person name="Subramaniam C."/>
            <person name="Tay Y."/>
            <person name="Dear P."/>
            <person name="Doerig C."/>
            <person name="Gruber A."/>
            <person name="Parkinson J."/>
            <person name="Shirley M."/>
            <person name="Wan K.L."/>
            <person name="Berriman M."/>
            <person name="Tomley F."/>
            <person name="Pain A."/>
        </authorList>
    </citation>
    <scope>NUCLEOTIDE SEQUENCE [LARGE SCALE GENOMIC DNA]</scope>
    <source>
        <strain evidence="2">Weybridge</strain>
    </source>
</reference>
<dbReference type="GeneID" id="25339944"/>
<feature type="region of interest" description="Disordered" evidence="1">
    <location>
        <begin position="578"/>
        <end position="672"/>
    </location>
</feature>
<accession>U6M7I0</accession>
<feature type="compositionally biased region" description="Polar residues" evidence="1">
    <location>
        <begin position="373"/>
        <end position="405"/>
    </location>
</feature>
<feature type="compositionally biased region" description="Pro residues" evidence="1">
    <location>
        <begin position="608"/>
        <end position="617"/>
    </location>
</feature>
<organism evidence="2 3">
    <name type="scientific">Eimeria maxima</name>
    <name type="common">Coccidian parasite</name>
    <dbReference type="NCBI Taxonomy" id="5804"/>
    <lineage>
        <taxon>Eukaryota</taxon>
        <taxon>Sar</taxon>
        <taxon>Alveolata</taxon>
        <taxon>Apicomplexa</taxon>
        <taxon>Conoidasida</taxon>
        <taxon>Coccidia</taxon>
        <taxon>Eucoccidiorida</taxon>
        <taxon>Eimeriorina</taxon>
        <taxon>Eimeriidae</taxon>
        <taxon>Eimeria</taxon>
    </lineage>
</organism>
<feature type="region of interest" description="Disordered" evidence="1">
    <location>
        <begin position="700"/>
        <end position="746"/>
    </location>
</feature>
<keyword evidence="3" id="KW-1185">Reference proteome</keyword>
<evidence type="ECO:0000313" key="2">
    <source>
        <dbReference type="EMBL" id="CDJ59991.1"/>
    </source>
</evidence>
<gene>
    <name evidence="2" type="ORF">EMWEY_00059580</name>
</gene>
<dbReference type="EMBL" id="HG721138">
    <property type="protein sequence ID" value="CDJ59991.1"/>
    <property type="molecule type" value="Genomic_DNA"/>
</dbReference>
<evidence type="ECO:0000313" key="3">
    <source>
        <dbReference type="Proteomes" id="UP000030763"/>
    </source>
</evidence>
<dbReference type="Proteomes" id="UP000030763">
    <property type="component" value="Unassembled WGS sequence"/>
</dbReference>
<dbReference type="RefSeq" id="XP_013336636.1">
    <property type="nucleotide sequence ID" value="XM_013481182.1"/>
</dbReference>
<feature type="region of interest" description="Disordered" evidence="1">
    <location>
        <begin position="370"/>
        <end position="417"/>
    </location>
</feature>
<feature type="compositionally biased region" description="Polar residues" evidence="1">
    <location>
        <begin position="643"/>
        <end position="667"/>
    </location>
</feature>
<reference evidence="2" key="2">
    <citation type="submission" date="2013-10" db="EMBL/GenBank/DDBJ databases">
        <authorList>
            <person name="Aslett M."/>
        </authorList>
    </citation>
    <scope>NUCLEOTIDE SEQUENCE [LARGE SCALE GENOMIC DNA]</scope>
    <source>
        <strain evidence="2">Weybridge</strain>
    </source>
</reference>
<dbReference type="VEuPathDB" id="ToxoDB:EMWEY_00059580"/>
<sequence>MRLLDYSVGFCIQEVAALSTLLGEEFDRRKVEMMETVLAEGGDVRAFSRYRDWFKQQLHASRIMRFARFLMSQKHVHPTLPRSLRLKMLEELLHLQELAISLIDAVVSRVLRSNPEGELSLELTNEVTEEVRRIVYLRRAQVFMSPHLSHQLRAIENMNHRGILLQQEKIAKIEARPKLTFDEQVTELIHVGKWRKKTVDETRKAIEEANAKKEESVYYFPPRSQSAASERQGLRLKMLEELLHLQELAISLIDAVVSRVLRSNPEGELSLELTNEVTEEVRRIVYLRRAQVFMSPHLSHQLRAIENMNHRGILLQQEKIAKIEARPKLTFDEQVTELIHVGKWRKKTVDETRKAIEEANAKKEESVYYFPPRSQSAASERQATTPLLRSSPPTLQSHGTSQNWRGSPKSGLSGEVEGYLPRHHESQVTQSAATDVVNGSGTHFASRRPACQSPLPEFHSLRVQSESSFMGVTSMKEISTGGFGNTEASLAPETLPATGRFSQMYIGGSELKSYVQPYQAPTLAYHPGQSLPELGTAPSEPGVSLNIRWDEHASLGPASTSSLDARLQRTVAGADVPLEAPRQDWDAAKQSGVATTPSWSPWSRNWPPLLPSTPPRQTPASTSPTAAWSPWSSNWPTLLPITPQRQTPHSHMTLDRSQGGTSHQTSQKGDRLPWVSSFFPAPSPSSGPFTTQQSMASAGATMLYSGQPQEGFASEQSMTPPPSRPHLPKQPSSISPASSLMMEQGV</sequence>
<name>U6M7I0_EIMMA</name>
<proteinExistence type="predicted"/>
<protein>
    <submittedName>
        <fullName evidence="2">Uncharacterized protein</fullName>
    </submittedName>
</protein>
<feature type="compositionally biased region" description="Polar residues" evidence="1">
    <location>
        <begin position="618"/>
        <end position="636"/>
    </location>
</feature>
<feature type="compositionally biased region" description="Polar residues" evidence="1">
    <location>
        <begin position="704"/>
        <end position="718"/>
    </location>
</feature>
<feature type="compositionally biased region" description="Low complexity" evidence="1">
    <location>
        <begin position="597"/>
        <end position="607"/>
    </location>
</feature>